<proteinExistence type="predicted"/>
<gene>
    <name evidence="2" type="ORF">SAMN04488105_105155</name>
</gene>
<keyword evidence="3" id="KW-1185">Reference proteome</keyword>
<dbReference type="OrthoDB" id="7875821at2"/>
<organism evidence="2 3">
    <name type="scientific">Salipiger thiooxidans</name>
    <dbReference type="NCBI Taxonomy" id="282683"/>
    <lineage>
        <taxon>Bacteria</taxon>
        <taxon>Pseudomonadati</taxon>
        <taxon>Pseudomonadota</taxon>
        <taxon>Alphaproteobacteria</taxon>
        <taxon>Rhodobacterales</taxon>
        <taxon>Roseobacteraceae</taxon>
        <taxon>Salipiger</taxon>
    </lineage>
</organism>
<dbReference type="EMBL" id="FNAV01000005">
    <property type="protein sequence ID" value="SDE59215.1"/>
    <property type="molecule type" value="Genomic_DNA"/>
</dbReference>
<feature type="region of interest" description="Disordered" evidence="1">
    <location>
        <begin position="1"/>
        <end position="34"/>
    </location>
</feature>
<evidence type="ECO:0000313" key="2">
    <source>
        <dbReference type="EMBL" id="SDE59215.1"/>
    </source>
</evidence>
<accession>A0A1G7E750</accession>
<sequence>MMETSEFARPSTDGPVVSNTAAEAGAGWEPPSAPLDMPRQVLENERTTFDWLSVARLFRARTRA</sequence>
<protein>
    <submittedName>
        <fullName evidence="2">Uncharacterized protein</fullName>
    </submittedName>
</protein>
<dbReference type="AlphaFoldDB" id="A0A1G7E750"/>
<dbReference type="Proteomes" id="UP000198994">
    <property type="component" value="Unassembled WGS sequence"/>
</dbReference>
<evidence type="ECO:0000256" key="1">
    <source>
        <dbReference type="SAM" id="MobiDB-lite"/>
    </source>
</evidence>
<evidence type="ECO:0000313" key="3">
    <source>
        <dbReference type="Proteomes" id="UP000198994"/>
    </source>
</evidence>
<name>A0A1G7E750_9RHOB</name>
<reference evidence="3" key="1">
    <citation type="submission" date="2016-10" db="EMBL/GenBank/DDBJ databases">
        <authorList>
            <person name="Varghese N."/>
            <person name="Submissions S."/>
        </authorList>
    </citation>
    <scope>NUCLEOTIDE SEQUENCE [LARGE SCALE GENOMIC DNA]</scope>
    <source>
        <strain evidence="3">DSM 10146</strain>
    </source>
</reference>
<dbReference type="STRING" id="282683.SAMN04488105_105155"/>